<evidence type="ECO:0000313" key="2">
    <source>
        <dbReference type="EMBL" id="UYW02461.1"/>
    </source>
</evidence>
<reference evidence="2" key="1">
    <citation type="submission" date="2021-08" db="EMBL/GenBank/DDBJ databases">
        <title>Flavobacterium sp. strain CC-SYL302.</title>
        <authorList>
            <person name="Lin S.-Y."/>
            <person name="Lee T.-H."/>
            <person name="Young C.-C."/>
        </authorList>
    </citation>
    <scope>NUCLEOTIDE SEQUENCE</scope>
    <source>
        <strain evidence="2">CC-SYL302</strain>
    </source>
</reference>
<dbReference type="SMART" id="SM00450">
    <property type="entry name" value="RHOD"/>
    <property type="match status" value="1"/>
</dbReference>
<dbReference type="EMBL" id="CP081495">
    <property type="protein sequence ID" value="UYW02461.1"/>
    <property type="molecule type" value="Genomic_DNA"/>
</dbReference>
<dbReference type="Proteomes" id="UP001163328">
    <property type="component" value="Chromosome"/>
</dbReference>
<accession>A0ABY6M201</accession>
<evidence type="ECO:0000259" key="1">
    <source>
        <dbReference type="PROSITE" id="PS50206"/>
    </source>
</evidence>
<keyword evidence="3" id="KW-1185">Reference proteome</keyword>
<dbReference type="Pfam" id="PF00581">
    <property type="entry name" value="Rhodanese"/>
    <property type="match status" value="1"/>
</dbReference>
<evidence type="ECO:0000313" key="3">
    <source>
        <dbReference type="Proteomes" id="UP001163328"/>
    </source>
</evidence>
<gene>
    <name evidence="2" type="ORF">K5I29_06130</name>
</gene>
<protein>
    <submittedName>
        <fullName evidence="2">Rhodanese-like domain-containing protein</fullName>
    </submittedName>
</protein>
<dbReference type="PROSITE" id="PS50206">
    <property type="entry name" value="RHODANESE_3"/>
    <property type="match status" value="1"/>
</dbReference>
<dbReference type="PANTHER" id="PTHR43031">
    <property type="entry name" value="FAD-DEPENDENT OXIDOREDUCTASE"/>
    <property type="match status" value="1"/>
</dbReference>
<dbReference type="InterPro" id="IPR036873">
    <property type="entry name" value="Rhodanese-like_dom_sf"/>
</dbReference>
<dbReference type="Gene3D" id="3.40.250.10">
    <property type="entry name" value="Rhodanese-like domain"/>
    <property type="match status" value="1"/>
</dbReference>
<dbReference type="CDD" id="cd00158">
    <property type="entry name" value="RHOD"/>
    <property type="match status" value="1"/>
</dbReference>
<organism evidence="2 3">
    <name type="scientific">Flavobacterium agricola</name>
    <dbReference type="NCBI Taxonomy" id="2870839"/>
    <lineage>
        <taxon>Bacteria</taxon>
        <taxon>Pseudomonadati</taxon>
        <taxon>Bacteroidota</taxon>
        <taxon>Flavobacteriia</taxon>
        <taxon>Flavobacteriales</taxon>
        <taxon>Flavobacteriaceae</taxon>
        <taxon>Flavobacterium</taxon>
    </lineage>
</organism>
<proteinExistence type="predicted"/>
<feature type="domain" description="Rhodanese" evidence="1">
    <location>
        <begin position="21"/>
        <end position="105"/>
    </location>
</feature>
<dbReference type="InterPro" id="IPR050229">
    <property type="entry name" value="GlpE_sulfurtransferase"/>
</dbReference>
<dbReference type="SUPFAM" id="SSF52821">
    <property type="entry name" value="Rhodanese/Cell cycle control phosphatase"/>
    <property type="match status" value="1"/>
</dbReference>
<sequence>MFKFLKNRFTMNKKEELETVLKNNAFLVDVRSAAEFAEGNVPGSVNIPLDQIEKQLSKLKQHKNIIVFCRSGNRSGQAKTILEQNGFTDVINGGTWQQIKEAINETRR</sequence>
<name>A0ABY6M201_9FLAO</name>
<dbReference type="InterPro" id="IPR001763">
    <property type="entry name" value="Rhodanese-like_dom"/>
</dbReference>
<dbReference type="PANTHER" id="PTHR43031:SF1">
    <property type="entry name" value="PYRIDINE NUCLEOTIDE-DISULPHIDE OXIDOREDUCTASE"/>
    <property type="match status" value="1"/>
</dbReference>